<gene>
    <name evidence="1" type="ORF">FG382_22090</name>
</gene>
<dbReference type="PROSITE" id="PS51257">
    <property type="entry name" value="PROKAR_LIPOPROTEIN"/>
    <property type="match status" value="1"/>
</dbReference>
<comment type="caution">
    <text evidence="1">The sequence shown here is derived from an EMBL/GenBank/DDBJ whole genome shotgun (WGS) entry which is preliminary data.</text>
</comment>
<dbReference type="AlphaFoldDB" id="A0A544SRH8"/>
<evidence type="ECO:0000313" key="1">
    <source>
        <dbReference type="EMBL" id="TQR07807.1"/>
    </source>
</evidence>
<organism evidence="1 2">
    <name type="scientific">Psychrobacillus lasiicapitis</name>
    <dbReference type="NCBI Taxonomy" id="1636719"/>
    <lineage>
        <taxon>Bacteria</taxon>
        <taxon>Bacillati</taxon>
        <taxon>Bacillota</taxon>
        <taxon>Bacilli</taxon>
        <taxon>Bacillales</taxon>
        <taxon>Bacillaceae</taxon>
        <taxon>Psychrobacillus</taxon>
    </lineage>
</organism>
<sequence>MKRGLLYCFCFIFLGACNQYSEPLIQGEIVKLIIECESGETIEIVEQKTINKVLKDINQSRREGTQEMEFSIEHQVTLENSDGETESFYFFNGGKALVSGYYVHSNLEDFCEK</sequence>
<keyword evidence="2" id="KW-1185">Reference proteome</keyword>
<dbReference type="OrthoDB" id="2967637at2"/>
<evidence type="ECO:0000313" key="2">
    <source>
        <dbReference type="Proteomes" id="UP000317316"/>
    </source>
</evidence>
<dbReference type="Proteomes" id="UP000317316">
    <property type="component" value="Unassembled WGS sequence"/>
</dbReference>
<reference evidence="1 2" key="1">
    <citation type="submission" date="2019-05" db="EMBL/GenBank/DDBJ databases">
        <title>Psychrobacillus vulpis sp. nov., a new species isolated from feces of a red fox that inhabits in The Tablas de Daimiel Natural Park, Albacete, Spain.</title>
        <authorList>
            <person name="Rodriguez M."/>
            <person name="Reina J.C."/>
            <person name="Bejar V."/>
            <person name="Llamas I."/>
        </authorList>
    </citation>
    <scope>NUCLEOTIDE SEQUENCE [LARGE SCALE GENOMIC DNA]</scope>
    <source>
        <strain evidence="1 2">NEAU-3TGS17</strain>
    </source>
</reference>
<accession>A0A544SRH8</accession>
<dbReference type="EMBL" id="VDGH01000020">
    <property type="protein sequence ID" value="TQR07807.1"/>
    <property type="molecule type" value="Genomic_DNA"/>
</dbReference>
<name>A0A544SRH8_9BACI</name>
<dbReference type="RefSeq" id="WP_142541006.1">
    <property type="nucleotide sequence ID" value="NZ_BMIE01000013.1"/>
</dbReference>
<proteinExistence type="predicted"/>
<protein>
    <submittedName>
        <fullName evidence="1">Uncharacterized protein</fullName>
    </submittedName>
</protein>